<name>Q9GV39_TEGPF</name>
<evidence type="ECO:0000313" key="3">
    <source>
        <dbReference type="EMBL" id="BAB15930.1"/>
    </source>
</evidence>
<dbReference type="InterPro" id="IPR057371">
    <property type="entry name" value="VERL_C"/>
</dbReference>
<accession>Q9GV39</accession>
<evidence type="ECO:0000256" key="1">
    <source>
        <dbReference type="SAM" id="SignalP"/>
    </source>
</evidence>
<feature type="domain" description="Vitelline envelope sperm lysin receptor C-terminal" evidence="2">
    <location>
        <begin position="43"/>
        <end position="110"/>
    </location>
</feature>
<gene>
    <name evidence="3" type="primary">vcp42</name>
</gene>
<dbReference type="Pfam" id="PF25272">
    <property type="entry name" value="VERL_C"/>
    <property type="match status" value="2"/>
</dbReference>
<feature type="domain" description="Vitelline envelope sperm lysin receptor C-terminal" evidence="2">
    <location>
        <begin position="134"/>
        <end position="292"/>
    </location>
</feature>
<reference evidence="3" key="1">
    <citation type="submission" date="1999-12" db="EMBL/GenBank/DDBJ databases">
        <title>Vitelline coat component VCP42 of Tegula pfeiffferi.</title>
        <authorList>
            <person name="Haino-Fukushima K."/>
        </authorList>
    </citation>
    <scope>NUCLEOTIDE SEQUENCE</scope>
    <source>
        <tissue evidence="3">Ovary</tissue>
    </source>
</reference>
<keyword evidence="1" id="KW-0732">Signal</keyword>
<feature type="signal peptide" evidence="1">
    <location>
        <begin position="1"/>
        <end position="19"/>
    </location>
</feature>
<feature type="chain" id="PRO_5004326596" evidence="1">
    <location>
        <begin position="20"/>
        <end position="330"/>
    </location>
</feature>
<sequence length="330" mass="35065">MATLSTAIVIFALAAAAVAEIPENYTLKVTPYCGKGAEADARIEIVTDLVIKARLECAGGVNVDFTTTDKVNYVAYVSYPTHSTPHPCVFLKKVNAMVFSVKVLASYGEGPRDLDCPDPDPEGSGDPDVPGLVRMEEGQWTVTCSFGLMGNGKVGKNVIEGCIAPTELMTNAGPASSSSFDLELVDVTGRSLAGQDVHNGRTVQLRGVATSASGVIGIRPVSCFAIDGVAAYAILRAGCGDGIVFPKDRGFITNGLTTLSPYFMAFEINFASTVTYKCHFVTCDENCDGSSCPVERGRRSTSDCRQTDCGAFRSKSLEAPTILSRLLRRR</sequence>
<dbReference type="EMBL" id="AB035546">
    <property type="protein sequence ID" value="BAB15930.1"/>
    <property type="molecule type" value="mRNA"/>
</dbReference>
<organism evidence="3">
    <name type="scientific">Tegula pfeifferi</name>
    <name type="common">Pfeiffer's top shell</name>
    <dbReference type="NCBI Taxonomy" id="81901"/>
    <lineage>
        <taxon>Eukaryota</taxon>
        <taxon>Metazoa</taxon>
        <taxon>Spiralia</taxon>
        <taxon>Lophotrochozoa</taxon>
        <taxon>Mollusca</taxon>
        <taxon>Gastropoda</taxon>
        <taxon>Vetigastropoda</taxon>
        <taxon>Trochida</taxon>
        <taxon>Trochoidea</taxon>
        <taxon>Tegulidae</taxon>
        <taxon>Omphalius</taxon>
    </lineage>
</organism>
<evidence type="ECO:0000259" key="2">
    <source>
        <dbReference type="Pfam" id="PF25272"/>
    </source>
</evidence>
<protein>
    <submittedName>
        <fullName evidence="3">Vitelline coat protein 42</fullName>
    </submittedName>
</protein>
<proteinExistence type="evidence at transcript level"/>
<dbReference type="AlphaFoldDB" id="Q9GV39"/>